<organism evidence="3 4">
    <name type="scientific">Acholeplasma oculi</name>
    <dbReference type="NCBI Taxonomy" id="35623"/>
    <lineage>
        <taxon>Bacteria</taxon>
        <taxon>Bacillati</taxon>
        <taxon>Mycoplasmatota</taxon>
        <taxon>Mollicutes</taxon>
        <taxon>Acholeplasmatales</taxon>
        <taxon>Acholeplasmataceae</taxon>
        <taxon>Acholeplasma</taxon>
    </lineage>
</organism>
<evidence type="ECO:0000256" key="2">
    <source>
        <dbReference type="SAM" id="Phobius"/>
    </source>
</evidence>
<dbReference type="SUPFAM" id="SSF51126">
    <property type="entry name" value="Pectin lyase-like"/>
    <property type="match status" value="1"/>
</dbReference>
<dbReference type="KEGG" id="aoc:Aocu_11690"/>
<dbReference type="Pfam" id="PF09479">
    <property type="entry name" value="Flg_new"/>
    <property type="match status" value="5"/>
</dbReference>
<sequence>MYKTLTCVKITEGNMKIRTKHILVFILGFLMTLMIAACTVPTSTMYTVTFNSHGGPSVASREVEAGSLLTEPSITRSGFTLDGWYKESSYTTKWVFASDKVEANITLHAKWTEDAPTEYTVTFNSNGGSTVANITKTSGQTLGTLPVPTKAGSTFIGWFSDSNLTQAVTASTAVTSNMTLYAKWEVNAVEFTVTFNALPGDVFPATRTVADGALVLEPSAEYEGYELVGWYKEASFITLWDFAVDTVESNMTLYARWELIPEGTAITSEDQFYELINGTTVYETGAIFYLRNNLDFTDFDWDGSLLTETLVQPHSFVLNGNGKTISNLSFETPNQAGLVPRMSGGSIYDLTLENVHVKGTSQGGILVGRIMNGSTVSIHDITIIDSSVETTGVGSGGLIGHIQGAATPSTVTVDGIVLKGVKVLSNSNAAGGLVGDVESSVITITNVLLDVEVTTTGERVGGILGEVRRNSNGLRPEFSVDNAVVYANLHGMRYLGGVVGRADNNLTQDNEFKGTIGTITDVILVLNFDTTHETDNNSGHIARSNITSFSRVYVVAFNYDRQQLNGVNTTNELVFANISLLPETSLAEFADGWVYVEDALPTFNGLSIDLGFEVTLSVNDVNSYQYVRGNSKLSPVFVNPELGAFLGFYLNDVLFESEVTEDITLVAKFVEEFAVTFDVDGGSSVTAQTVLDGAKALLPTAPTKDGYTFDGWYTSAEFTTLFDFDAVITTDVIVYAKWVDDIAPVVTVLPESGSISLGAEDTFVLTVQVSDVNAYSLEVDHSLEANLPEFTVYAVEVSETNPYGPYGSLEAKNQFDALGVTVTYTALTQTFTIDFGATVTDMFVDSGITFYLVATDSFDNVFGSMDPTTAQNTFAYDLSVVTVSHVVSFDVDGATAIEDIEVLDGEALVLPPAPFKPGFEFKGWFTDSEKTVAFVLETPITADLTLYAKFEEMSYVPEGTAISTVEEFYNMVNGVAPFSLSESYYLANDLDFTGYSWVWQTGKVFTGVLDGNFKTISNLTIQGTQDRVGIWFGLRGTVKNIEFINAAISSTVAARAGLIAGEITNVEAVLQNIHVDGLTVTGASSNGVGGLIGYVNRGTTVEDISIKNAVITGTQATGGLFGRVGDGSAAWNMSVTNIYLENVSVSGTNRVGGLFGENNGASGYIVITLSKVVMVDVDVNASGTGAGAVSGRHNPNPTGTGTLLDVYFNGTVSAAVDAAHITTTKTYETITNFWFYGTLTGPVNGTTTTNILEVAPTQSWWDLNFENAFDELKWEYDATLNVYQLRDLN</sequence>
<keyword evidence="2" id="KW-0812">Transmembrane</keyword>
<keyword evidence="2" id="KW-1133">Transmembrane helix</keyword>
<evidence type="ECO:0000256" key="1">
    <source>
        <dbReference type="ARBA" id="ARBA00004196"/>
    </source>
</evidence>
<gene>
    <name evidence="3" type="ORF">Aocu_11690</name>
</gene>
<dbReference type="InParanoid" id="A0A061AJT9"/>
<dbReference type="GO" id="GO:0030313">
    <property type="term" value="C:cell envelope"/>
    <property type="evidence" value="ECO:0007669"/>
    <property type="project" value="UniProtKB-SubCell"/>
</dbReference>
<evidence type="ECO:0000313" key="3">
    <source>
        <dbReference type="EMBL" id="CDR31242.1"/>
    </source>
</evidence>
<dbReference type="EMBL" id="LK028559">
    <property type="protein sequence ID" value="CDR31242.1"/>
    <property type="molecule type" value="Genomic_DNA"/>
</dbReference>
<dbReference type="Proteomes" id="UP000032434">
    <property type="component" value="Chromosome 1"/>
</dbReference>
<accession>A0A061AJT9</accession>
<dbReference type="PATRIC" id="fig|35623.3.peg.1169"/>
<dbReference type="HOGENOM" id="CLU_262368_0_0_14"/>
<keyword evidence="3" id="KW-0456">Lyase</keyword>
<dbReference type="InterPro" id="IPR011050">
    <property type="entry name" value="Pectin_lyase_fold/virulence"/>
</dbReference>
<dbReference type="InterPro" id="IPR042229">
    <property type="entry name" value="Listeria/Bacterioides_rpt_sf"/>
</dbReference>
<dbReference type="GO" id="GO:0016829">
    <property type="term" value="F:lyase activity"/>
    <property type="evidence" value="ECO:0007669"/>
    <property type="project" value="UniProtKB-KW"/>
</dbReference>
<name>A0A061AJT9_9MOLU</name>
<dbReference type="Gene3D" id="2.160.20.110">
    <property type="match status" value="2"/>
</dbReference>
<dbReference type="Gene3D" id="2.60.40.4270">
    <property type="entry name" value="Listeria-Bacteroides repeat domain"/>
    <property type="match status" value="5"/>
</dbReference>
<feature type="transmembrane region" description="Helical" evidence="2">
    <location>
        <begin position="21"/>
        <end position="42"/>
    </location>
</feature>
<keyword evidence="2" id="KW-0472">Membrane</keyword>
<dbReference type="STRING" id="35623.Aocu_11690"/>
<dbReference type="InterPro" id="IPR013378">
    <property type="entry name" value="InlB-like_B-rpt"/>
</dbReference>
<keyword evidence="4" id="KW-1185">Reference proteome</keyword>
<evidence type="ECO:0000313" key="4">
    <source>
        <dbReference type="Proteomes" id="UP000032434"/>
    </source>
</evidence>
<reference evidence="4" key="1">
    <citation type="submission" date="2014-05" db="EMBL/GenBank/DDBJ databases">
        <authorList>
            <person name="Kube M."/>
        </authorList>
    </citation>
    <scope>NUCLEOTIDE SEQUENCE [LARGE SCALE GENOMIC DNA]</scope>
</reference>
<proteinExistence type="predicted"/>
<protein>
    <submittedName>
        <fullName evidence="3">Pectin lyase</fullName>
    </submittedName>
</protein>
<comment type="subcellular location">
    <subcellularLocation>
        <location evidence="1">Cell envelope</location>
    </subcellularLocation>
</comment>
<dbReference type="NCBIfam" id="TIGR02543">
    <property type="entry name" value="List_Bact_rpt"/>
    <property type="match status" value="4"/>
</dbReference>